<gene>
    <name evidence="1" type="ORF">UC35_13670</name>
</gene>
<dbReference type="Proteomes" id="UP000070433">
    <property type="component" value="Chromosome"/>
</dbReference>
<name>A0A127JV02_9BURK</name>
<proteinExistence type="predicted"/>
<keyword evidence="2" id="KW-1185">Reference proteome</keyword>
<reference evidence="1 2" key="1">
    <citation type="journal article" date="2014" name="Int. J. Syst. Evol. Microbiol.">
        <title>Ramlibacter solisilvae sp. nov., isolated from forest soil, and emended description of the genus Ramlibacter.</title>
        <authorList>
            <person name="Lee H.J."/>
            <person name="Lee S.H."/>
            <person name="Lee S.S."/>
            <person name="Lee J.S."/>
            <person name="Kim Y."/>
            <person name="Kim S.C."/>
            <person name="Jeon C.O."/>
        </authorList>
    </citation>
    <scope>NUCLEOTIDE SEQUENCE [LARGE SCALE GENOMIC DNA]</scope>
    <source>
        <strain evidence="1 2">5-10</strain>
    </source>
</reference>
<evidence type="ECO:0000313" key="1">
    <source>
        <dbReference type="EMBL" id="AMO23724.1"/>
    </source>
</evidence>
<dbReference type="AlphaFoldDB" id="A0A127JV02"/>
<evidence type="ECO:0000313" key="2">
    <source>
        <dbReference type="Proteomes" id="UP000070433"/>
    </source>
</evidence>
<sequence length="69" mass="7027">MVVGVVGVEVDPDEDGAGFVVDLALPRASLSCCTPPVEETRTPSAIAPLSARPKVTATKACRAICMGIS</sequence>
<accession>A0A127JV02</accession>
<protein>
    <submittedName>
        <fullName evidence="1">Uncharacterized protein</fullName>
    </submittedName>
</protein>
<organism evidence="1 2">
    <name type="scientific">Ramlibacter tataouinensis</name>
    <dbReference type="NCBI Taxonomy" id="94132"/>
    <lineage>
        <taxon>Bacteria</taxon>
        <taxon>Pseudomonadati</taxon>
        <taxon>Pseudomonadota</taxon>
        <taxon>Betaproteobacteria</taxon>
        <taxon>Burkholderiales</taxon>
        <taxon>Comamonadaceae</taxon>
        <taxon>Ramlibacter</taxon>
    </lineage>
</organism>
<dbReference type="EMBL" id="CP010951">
    <property type="protein sequence ID" value="AMO23724.1"/>
    <property type="molecule type" value="Genomic_DNA"/>
</dbReference>